<keyword evidence="1" id="KW-0472">Membrane</keyword>
<evidence type="ECO:0000313" key="2">
    <source>
        <dbReference type="EMBL" id="GAG41799.1"/>
    </source>
</evidence>
<reference evidence="2" key="1">
    <citation type="journal article" date="2014" name="Front. Microbiol.">
        <title>High frequency of phylogenetically diverse reductive dehalogenase-homologous genes in deep subseafloor sedimentary metagenomes.</title>
        <authorList>
            <person name="Kawai M."/>
            <person name="Futagami T."/>
            <person name="Toyoda A."/>
            <person name="Takaki Y."/>
            <person name="Nishi S."/>
            <person name="Hori S."/>
            <person name="Arai W."/>
            <person name="Tsubouchi T."/>
            <person name="Morono Y."/>
            <person name="Uchiyama I."/>
            <person name="Ito T."/>
            <person name="Fujiyama A."/>
            <person name="Inagaki F."/>
            <person name="Takami H."/>
        </authorList>
    </citation>
    <scope>NUCLEOTIDE SEQUENCE</scope>
    <source>
        <strain evidence="2">Expedition CK06-06</strain>
    </source>
</reference>
<organism evidence="2">
    <name type="scientific">marine sediment metagenome</name>
    <dbReference type="NCBI Taxonomy" id="412755"/>
    <lineage>
        <taxon>unclassified sequences</taxon>
        <taxon>metagenomes</taxon>
        <taxon>ecological metagenomes</taxon>
    </lineage>
</organism>
<gene>
    <name evidence="2" type="ORF">S01H1_62661</name>
</gene>
<keyword evidence="1" id="KW-0812">Transmembrane</keyword>
<name>X0XF19_9ZZZZ</name>
<evidence type="ECO:0000256" key="1">
    <source>
        <dbReference type="SAM" id="Phobius"/>
    </source>
</evidence>
<feature type="transmembrane region" description="Helical" evidence="1">
    <location>
        <begin position="54"/>
        <end position="73"/>
    </location>
</feature>
<dbReference type="EMBL" id="BARS01041176">
    <property type="protein sequence ID" value="GAG41799.1"/>
    <property type="molecule type" value="Genomic_DNA"/>
</dbReference>
<protein>
    <submittedName>
        <fullName evidence="2">Uncharacterized protein</fullName>
    </submittedName>
</protein>
<comment type="caution">
    <text evidence="2">The sequence shown here is derived from an EMBL/GenBank/DDBJ whole genome shotgun (WGS) entry which is preliminary data.</text>
</comment>
<keyword evidence="1" id="KW-1133">Transmembrane helix</keyword>
<proteinExistence type="predicted"/>
<feature type="transmembrane region" description="Helical" evidence="1">
    <location>
        <begin position="79"/>
        <end position="99"/>
    </location>
</feature>
<dbReference type="AlphaFoldDB" id="X0XF19"/>
<sequence length="110" mass="11382">MVAGLPLAAGSIMIGVAVLNLPFPEGAFIMEWMGAFLAFYGLSYLAGTRPVLPIAGAVLVAGSLGDIALLGGLNPVDWIMVNYMVFVHAVVGSMAGHMLRAASSDLKYPS</sequence>
<accession>X0XF19</accession>
<feature type="transmembrane region" description="Helical" evidence="1">
    <location>
        <begin position="7"/>
        <end position="23"/>
    </location>
</feature>